<feature type="compositionally biased region" description="Low complexity" evidence="1">
    <location>
        <begin position="203"/>
        <end position="216"/>
    </location>
</feature>
<keyword evidence="4" id="KW-1185">Reference proteome</keyword>
<accession>A0A1W0WEC7</accession>
<evidence type="ECO:0000256" key="1">
    <source>
        <dbReference type="SAM" id="MobiDB-lite"/>
    </source>
</evidence>
<dbReference type="SUPFAM" id="SSF52540">
    <property type="entry name" value="P-loop containing nucleoside triphosphate hydrolases"/>
    <property type="match status" value="1"/>
</dbReference>
<dbReference type="GO" id="GO:0005525">
    <property type="term" value="F:GTP binding"/>
    <property type="evidence" value="ECO:0007669"/>
    <property type="project" value="InterPro"/>
</dbReference>
<feature type="domain" description="G" evidence="2">
    <location>
        <begin position="273"/>
        <end position="397"/>
    </location>
</feature>
<organism evidence="3 4">
    <name type="scientific">Hypsibius exemplaris</name>
    <name type="common">Freshwater tardigrade</name>
    <dbReference type="NCBI Taxonomy" id="2072580"/>
    <lineage>
        <taxon>Eukaryota</taxon>
        <taxon>Metazoa</taxon>
        <taxon>Ecdysozoa</taxon>
        <taxon>Tardigrada</taxon>
        <taxon>Eutardigrada</taxon>
        <taxon>Parachela</taxon>
        <taxon>Hypsibioidea</taxon>
        <taxon>Hypsibiidae</taxon>
        <taxon>Hypsibius</taxon>
    </lineage>
</organism>
<dbReference type="InterPro" id="IPR025662">
    <property type="entry name" value="Sigma_54_int_dom_ATP-bd_1"/>
</dbReference>
<evidence type="ECO:0000313" key="3">
    <source>
        <dbReference type="EMBL" id="OQV13564.1"/>
    </source>
</evidence>
<evidence type="ECO:0000313" key="4">
    <source>
        <dbReference type="Proteomes" id="UP000192578"/>
    </source>
</evidence>
<feature type="region of interest" description="Disordered" evidence="1">
    <location>
        <begin position="752"/>
        <end position="779"/>
    </location>
</feature>
<dbReference type="Proteomes" id="UP000192578">
    <property type="component" value="Unassembled WGS sequence"/>
</dbReference>
<gene>
    <name evidence="3" type="ORF">BV898_12201</name>
</gene>
<dbReference type="PANTHER" id="PTHR32046:SF12">
    <property type="entry name" value="AIG1-TYPE G DOMAIN-CONTAINING PROTEIN"/>
    <property type="match status" value="1"/>
</dbReference>
<evidence type="ECO:0000259" key="2">
    <source>
        <dbReference type="Pfam" id="PF01926"/>
    </source>
</evidence>
<feature type="region of interest" description="Disordered" evidence="1">
    <location>
        <begin position="56"/>
        <end position="77"/>
    </location>
</feature>
<feature type="region of interest" description="Disordered" evidence="1">
    <location>
        <begin position="180"/>
        <end position="216"/>
    </location>
</feature>
<dbReference type="InterPro" id="IPR027417">
    <property type="entry name" value="P-loop_NTPase"/>
</dbReference>
<dbReference type="PANTHER" id="PTHR32046">
    <property type="entry name" value="G DOMAIN-CONTAINING PROTEIN"/>
    <property type="match status" value="1"/>
</dbReference>
<dbReference type="EMBL" id="MTYJ01000121">
    <property type="protein sequence ID" value="OQV13564.1"/>
    <property type="molecule type" value="Genomic_DNA"/>
</dbReference>
<sequence length="824" mass="93142">MYTEEDLNEFRTSKLKKIVEDLGAAPLTTRAQLKQQILDLQAKRTDRADVVLSFIDQPTPQEPNKQHGSLDNRTTARPTTTSLAVTGNADSCEVWTFGQEQKLHPQTVDKLIAQNFRDIGDLDMLTDREIDDLKVLRRDALRLKKLFVQPQTGLVTVASTESSETTLAEDKSDAKSIKGELLDREECDGSDDVGDGHADPGGDDSSYGDPGRGDYSTYVRTYGSETTAGKYERFPKGLNWLPGFLSNSADRSAFMGKYYKLQQQGKLQPIYNIMLLGETGSGKSTLINYITNFFLNGTLKHPKISVPTTFHNLSEDRDLGVAAENIQGDQRESKTMECGTHRFPLNQQFEFRFIDTPGLSDTRGTDFDDLNLERIRTAAEKAGTFAAVIVVINGTAPRATVTLNNTMTRLKGSMPDVLLNNLLILLTNCSRTGHNFQLASLSDWNVDRARNVFFMNNSAFSHHPAEWSRGSPEAKEVSQQWEKSMAEICRILCRIAELTPTSTECFRTMQVARNKIKGELGEILLEIRKLQTLHDSLELAKQKKNSAGEELQLRNNAVVLSKSVDYFVKEDAPNHSTFCLKHSDKCCHENCRIALTQTKGDEIFKGCLCMSGGKLCTVCGCDFHHHYHEKKILVKKSRTTEEILADMKTATERLDTQNKLHQDCKNEVRTLKTAEEAIKHELKVKEGMIKDCCRRLKEVCKNFNFVDEFNIVLQMLATQARSIKSVQARQEADQLVRNMKLFIDQFTGDTGSNRYSNRTHPLQGPDFHEQRGSPMTGRPERHTLDEVLEFLRSKGQYFDQEIIAFLHRDYDGDLELILRHLQAR</sequence>
<name>A0A1W0WEC7_HYPEX</name>
<dbReference type="InterPro" id="IPR006073">
    <property type="entry name" value="GTP-bd"/>
</dbReference>
<dbReference type="AlphaFoldDB" id="A0A1W0WEC7"/>
<dbReference type="Pfam" id="PF01926">
    <property type="entry name" value="MMR_HSR1"/>
    <property type="match status" value="1"/>
</dbReference>
<dbReference type="Gene3D" id="3.40.50.300">
    <property type="entry name" value="P-loop containing nucleotide triphosphate hydrolases"/>
    <property type="match status" value="1"/>
</dbReference>
<protein>
    <recommendedName>
        <fullName evidence="2">G domain-containing protein</fullName>
    </recommendedName>
</protein>
<dbReference type="PROSITE" id="PS00675">
    <property type="entry name" value="SIGMA54_INTERACT_1"/>
    <property type="match status" value="1"/>
</dbReference>
<proteinExistence type="predicted"/>
<comment type="caution">
    <text evidence="3">The sequence shown here is derived from an EMBL/GenBank/DDBJ whole genome shotgun (WGS) entry which is preliminary data.</text>
</comment>
<reference evidence="4" key="1">
    <citation type="submission" date="2017-01" db="EMBL/GenBank/DDBJ databases">
        <title>Comparative genomics of anhydrobiosis in the tardigrade Hypsibius dujardini.</title>
        <authorList>
            <person name="Yoshida Y."/>
            <person name="Koutsovoulos G."/>
            <person name="Laetsch D."/>
            <person name="Stevens L."/>
            <person name="Kumar S."/>
            <person name="Horikawa D."/>
            <person name="Ishino K."/>
            <person name="Komine S."/>
            <person name="Tomita M."/>
            <person name="Blaxter M."/>
            <person name="Arakawa K."/>
        </authorList>
    </citation>
    <scope>NUCLEOTIDE SEQUENCE [LARGE SCALE GENOMIC DNA]</scope>
    <source>
        <strain evidence="4">Z151</strain>
    </source>
</reference>
<dbReference type="OrthoDB" id="2386367at2759"/>